<evidence type="ECO:0000313" key="5">
    <source>
        <dbReference type="EMBL" id="MFB9098902.1"/>
    </source>
</evidence>
<evidence type="ECO:0000256" key="1">
    <source>
        <dbReference type="ARBA" id="ARBA00022729"/>
    </source>
</evidence>
<dbReference type="RefSeq" id="WP_236457239.1">
    <property type="nucleotide sequence ID" value="NZ_CBCSGE010000012.1"/>
</dbReference>
<protein>
    <submittedName>
        <fullName evidence="5">T9SS type A sorting domain-containing protein</fullName>
    </submittedName>
</protein>
<feature type="chain" id="PRO_5046358268" evidence="2">
    <location>
        <begin position="20"/>
        <end position="237"/>
    </location>
</feature>
<organism evidence="5 6">
    <name type="scientific">Flavobacterium jumunjinense</name>
    <dbReference type="NCBI Taxonomy" id="998845"/>
    <lineage>
        <taxon>Bacteria</taxon>
        <taxon>Pseudomonadati</taxon>
        <taxon>Bacteroidota</taxon>
        <taxon>Flavobacteriia</taxon>
        <taxon>Flavobacteriales</taxon>
        <taxon>Flavobacteriaceae</taxon>
        <taxon>Flavobacterium</taxon>
    </lineage>
</organism>
<evidence type="ECO:0000313" key="6">
    <source>
        <dbReference type="Proteomes" id="UP001589607"/>
    </source>
</evidence>
<gene>
    <name evidence="5" type="ORF">ACFFVF_20535</name>
</gene>
<proteinExistence type="predicted"/>
<dbReference type="Pfam" id="PF18962">
    <property type="entry name" value="Por_Secre_tail"/>
    <property type="match status" value="1"/>
</dbReference>
<evidence type="ECO:0000259" key="4">
    <source>
        <dbReference type="Pfam" id="PF18962"/>
    </source>
</evidence>
<name>A0ABV5GU35_9FLAO</name>
<sequence length="237" mass="26198">MKKNTYLFTLLVTSYFGQAQCTATGTNFGNNTSNTMYNVQGTVNVVLNTNSTVSLNTGSNFSTAAGPDVRVYILDRGMLTDAQLKNTFNFASLPKIEMGIISGNGAMSFTKNIPNSVTISDFDTIYFLCEDFDLFWDFGNYVPFTTSNCSALSSTVFNSDNFTVYPNPMNDVFSVEVGNNVKIETITVYNSLGQVVLVKKENMEETTDISNLKQGVYYLEILDIEGNTSIKNIVKRI</sequence>
<keyword evidence="6" id="KW-1185">Reference proteome</keyword>
<dbReference type="Pfam" id="PF10517">
    <property type="entry name" value="DM13"/>
    <property type="match status" value="1"/>
</dbReference>
<feature type="domain" description="DM13" evidence="3">
    <location>
        <begin position="37"/>
        <end position="134"/>
    </location>
</feature>
<dbReference type="InterPro" id="IPR019545">
    <property type="entry name" value="DM13_domain"/>
</dbReference>
<evidence type="ECO:0000256" key="2">
    <source>
        <dbReference type="SAM" id="SignalP"/>
    </source>
</evidence>
<dbReference type="EMBL" id="JBHMEY010000096">
    <property type="protein sequence ID" value="MFB9098902.1"/>
    <property type="molecule type" value="Genomic_DNA"/>
</dbReference>
<accession>A0ABV5GU35</accession>
<dbReference type="Proteomes" id="UP001589607">
    <property type="component" value="Unassembled WGS sequence"/>
</dbReference>
<feature type="domain" description="Secretion system C-terminal sorting" evidence="4">
    <location>
        <begin position="164"/>
        <end position="233"/>
    </location>
</feature>
<evidence type="ECO:0000259" key="3">
    <source>
        <dbReference type="Pfam" id="PF10517"/>
    </source>
</evidence>
<feature type="signal peptide" evidence="2">
    <location>
        <begin position="1"/>
        <end position="19"/>
    </location>
</feature>
<keyword evidence="1 2" id="KW-0732">Signal</keyword>
<reference evidence="5 6" key="1">
    <citation type="submission" date="2024-09" db="EMBL/GenBank/DDBJ databases">
        <authorList>
            <person name="Sun Q."/>
            <person name="Mori K."/>
        </authorList>
    </citation>
    <scope>NUCLEOTIDE SEQUENCE [LARGE SCALE GENOMIC DNA]</scope>
    <source>
        <strain evidence="5 6">CECT 7955</strain>
    </source>
</reference>
<comment type="caution">
    <text evidence="5">The sequence shown here is derived from an EMBL/GenBank/DDBJ whole genome shotgun (WGS) entry which is preliminary data.</text>
</comment>
<dbReference type="NCBIfam" id="TIGR04183">
    <property type="entry name" value="Por_Secre_tail"/>
    <property type="match status" value="1"/>
</dbReference>
<dbReference type="InterPro" id="IPR026444">
    <property type="entry name" value="Secre_tail"/>
</dbReference>